<proteinExistence type="predicted"/>
<evidence type="ECO:0000313" key="2">
    <source>
        <dbReference type="Proteomes" id="UP000697995"/>
    </source>
</evidence>
<dbReference type="EMBL" id="NRSG01000166">
    <property type="protein sequence ID" value="MBK1660319.1"/>
    <property type="molecule type" value="Genomic_DNA"/>
</dbReference>
<organism evidence="1 2">
    <name type="scientific">Paracraurococcus ruber</name>
    <dbReference type="NCBI Taxonomy" id="77675"/>
    <lineage>
        <taxon>Bacteria</taxon>
        <taxon>Pseudomonadati</taxon>
        <taxon>Pseudomonadota</taxon>
        <taxon>Alphaproteobacteria</taxon>
        <taxon>Acetobacterales</taxon>
        <taxon>Roseomonadaceae</taxon>
        <taxon>Paracraurococcus</taxon>
    </lineage>
</organism>
<dbReference type="Proteomes" id="UP000697995">
    <property type="component" value="Unassembled WGS sequence"/>
</dbReference>
<reference evidence="1 2" key="1">
    <citation type="journal article" date="2020" name="Microorganisms">
        <title>Osmotic Adaptation and Compatible Solute Biosynthesis of Phototrophic Bacteria as Revealed from Genome Analyses.</title>
        <authorList>
            <person name="Imhoff J.F."/>
            <person name="Rahn T."/>
            <person name="Kunzel S."/>
            <person name="Keller A."/>
            <person name="Neulinger S.C."/>
        </authorList>
    </citation>
    <scope>NUCLEOTIDE SEQUENCE [LARGE SCALE GENOMIC DNA]</scope>
    <source>
        <strain evidence="1 2">DSM 15382</strain>
    </source>
</reference>
<sequence>MGGSTSGDDRDDRVHWRDEEELRIEFRAAGHVLWLGLVQLLALRWESKYLAHQVASGPTRLLSNLAKLRCRPDGRSPRAGEVFEDLCREVTRGGLTLEGTVQRMLARPLAGQPRSGRGAAEIAQLIEAFLRCYAADCERGELTWVDEIRAWAAPGEVAVSWIVEVPRGAVGAAELVVRISLDALEAAGLQAGDRLVIEPRPGGLWLGRAPGR</sequence>
<accession>A0ABS1D345</accession>
<protein>
    <submittedName>
        <fullName evidence="1">Uncharacterized protein</fullName>
    </submittedName>
</protein>
<gene>
    <name evidence="1" type="ORF">CKO45_18995</name>
</gene>
<evidence type="ECO:0000313" key="1">
    <source>
        <dbReference type="EMBL" id="MBK1660319.1"/>
    </source>
</evidence>
<keyword evidence="2" id="KW-1185">Reference proteome</keyword>
<name>A0ABS1D345_9PROT</name>
<comment type="caution">
    <text evidence="1">The sequence shown here is derived from an EMBL/GenBank/DDBJ whole genome shotgun (WGS) entry which is preliminary data.</text>
</comment>